<gene>
    <name evidence="2" type="ORF">ISP20_17940</name>
</gene>
<dbReference type="EMBL" id="JADIKC010000008">
    <property type="protein sequence ID" value="MBM7123053.1"/>
    <property type="molecule type" value="Genomic_DNA"/>
</dbReference>
<organism evidence="2 3">
    <name type="scientific">Dyella kyungheensis</name>
    <dbReference type="NCBI Taxonomy" id="1242174"/>
    <lineage>
        <taxon>Bacteria</taxon>
        <taxon>Pseudomonadati</taxon>
        <taxon>Pseudomonadota</taxon>
        <taxon>Gammaproteobacteria</taxon>
        <taxon>Lysobacterales</taxon>
        <taxon>Rhodanobacteraceae</taxon>
        <taxon>Dyella</taxon>
    </lineage>
</organism>
<proteinExistence type="predicted"/>
<dbReference type="Proteomes" id="UP001430065">
    <property type="component" value="Unassembled WGS sequence"/>
</dbReference>
<feature type="transmembrane region" description="Helical" evidence="1">
    <location>
        <begin position="21"/>
        <end position="43"/>
    </location>
</feature>
<reference evidence="2 3" key="1">
    <citation type="submission" date="2020-10" db="EMBL/GenBank/DDBJ databases">
        <title>Phylogeny of dyella-like bacteria.</title>
        <authorList>
            <person name="Fu J."/>
        </authorList>
    </citation>
    <scope>NUCLEOTIDE SEQUENCE [LARGE SCALE GENOMIC DNA]</scope>
    <source>
        <strain evidence="2 3">THG-B117</strain>
    </source>
</reference>
<feature type="transmembrane region" description="Helical" evidence="1">
    <location>
        <begin position="117"/>
        <end position="141"/>
    </location>
</feature>
<dbReference type="RefSeq" id="WP_204637504.1">
    <property type="nucleotide sequence ID" value="NZ_JADIKC010000008.1"/>
</dbReference>
<name>A0ABS2JY88_9GAMM</name>
<keyword evidence="1" id="KW-0812">Transmembrane</keyword>
<sequence>MKQIRERLLDQDFCEWCYIPVTVMLAACLLVFITCSYQIAWVFTVERNLILGEPYQVCEQPLGNRCSTEHDAISPDQTRTVFEPYMFEFKPGVLRYDLHIHKPKYSFWYELDGDEAIWPYLPALVTAWVMSLLGLIAWVLLGGPTHFGRFTRHGED</sequence>
<evidence type="ECO:0000256" key="1">
    <source>
        <dbReference type="SAM" id="Phobius"/>
    </source>
</evidence>
<evidence type="ECO:0000313" key="2">
    <source>
        <dbReference type="EMBL" id="MBM7123053.1"/>
    </source>
</evidence>
<accession>A0ABS2JY88</accession>
<comment type="caution">
    <text evidence="2">The sequence shown here is derived from an EMBL/GenBank/DDBJ whole genome shotgun (WGS) entry which is preliminary data.</text>
</comment>
<keyword evidence="1" id="KW-1133">Transmembrane helix</keyword>
<keyword evidence="1" id="KW-0472">Membrane</keyword>
<evidence type="ECO:0008006" key="4">
    <source>
        <dbReference type="Google" id="ProtNLM"/>
    </source>
</evidence>
<evidence type="ECO:0000313" key="3">
    <source>
        <dbReference type="Proteomes" id="UP001430065"/>
    </source>
</evidence>
<keyword evidence="3" id="KW-1185">Reference proteome</keyword>
<dbReference type="PROSITE" id="PS51257">
    <property type="entry name" value="PROKAR_LIPOPROTEIN"/>
    <property type="match status" value="1"/>
</dbReference>
<protein>
    <recommendedName>
        <fullName evidence="4">DUF3592 domain-containing protein</fullName>
    </recommendedName>
</protein>